<dbReference type="CDD" id="cd03354">
    <property type="entry name" value="LbH_SAT"/>
    <property type="match status" value="1"/>
</dbReference>
<comment type="similarity">
    <text evidence="2">Belongs to the transferase hexapeptide repeat family.</text>
</comment>
<evidence type="ECO:0000256" key="1">
    <source>
        <dbReference type="ARBA" id="ARBA00004876"/>
    </source>
</evidence>
<dbReference type="InterPro" id="IPR011004">
    <property type="entry name" value="Trimer_LpxA-like_sf"/>
</dbReference>
<dbReference type="NCBIfam" id="TIGR01172">
    <property type="entry name" value="cysE"/>
    <property type="match status" value="1"/>
</dbReference>
<dbReference type="SUPFAM" id="SSF51161">
    <property type="entry name" value="Trimeric LpxA-like enzymes"/>
    <property type="match status" value="1"/>
</dbReference>
<dbReference type="GO" id="GO:0009001">
    <property type="term" value="F:serine O-acetyltransferase activity"/>
    <property type="evidence" value="ECO:0007669"/>
    <property type="project" value="UniProtKB-EC"/>
</dbReference>
<dbReference type="InterPro" id="IPR042122">
    <property type="entry name" value="Ser_AcTrfase_N_sf"/>
</dbReference>
<dbReference type="Pfam" id="PF00132">
    <property type="entry name" value="Hexapep"/>
    <property type="match status" value="1"/>
</dbReference>
<keyword evidence="6 10" id="KW-0808">Transferase</keyword>
<feature type="domain" description="Serine acetyltransferase N-terminal" evidence="9">
    <location>
        <begin position="34"/>
        <end position="138"/>
    </location>
</feature>
<comment type="pathway">
    <text evidence="1">Amino-acid biosynthesis; L-cysteine biosynthesis; L-cysteine from L-serine: step 1/2.</text>
</comment>
<protein>
    <recommendedName>
        <fullName evidence="4">Serine acetyltransferase</fullName>
        <ecNumber evidence="3">2.3.1.30</ecNumber>
    </recommendedName>
</protein>
<keyword evidence="11" id="KW-1185">Reference proteome</keyword>
<evidence type="ECO:0000313" key="11">
    <source>
        <dbReference type="Proteomes" id="UP001244552"/>
    </source>
</evidence>
<evidence type="ECO:0000256" key="5">
    <source>
        <dbReference type="ARBA" id="ARBA00022605"/>
    </source>
</evidence>
<proteinExistence type="inferred from homology"/>
<dbReference type="Pfam" id="PF06426">
    <property type="entry name" value="SATase_N"/>
    <property type="match status" value="1"/>
</dbReference>
<evidence type="ECO:0000256" key="6">
    <source>
        <dbReference type="ARBA" id="ARBA00022679"/>
    </source>
</evidence>
<accession>A0ABU0MDW5</accession>
<evidence type="ECO:0000256" key="4">
    <source>
        <dbReference type="ARBA" id="ARBA00018522"/>
    </source>
</evidence>
<evidence type="ECO:0000256" key="2">
    <source>
        <dbReference type="ARBA" id="ARBA00007274"/>
    </source>
</evidence>
<evidence type="ECO:0000256" key="3">
    <source>
        <dbReference type="ARBA" id="ARBA00013266"/>
    </source>
</evidence>
<dbReference type="Gene3D" id="2.160.10.10">
    <property type="entry name" value="Hexapeptide repeat proteins"/>
    <property type="match status" value="1"/>
</dbReference>
<dbReference type="InterPro" id="IPR053376">
    <property type="entry name" value="Serine_acetyltransferase"/>
</dbReference>
<evidence type="ECO:0000256" key="7">
    <source>
        <dbReference type="ARBA" id="ARBA00023315"/>
    </source>
</evidence>
<dbReference type="InterPro" id="IPR005881">
    <property type="entry name" value="Ser_O-AcTrfase"/>
</dbReference>
<dbReference type="Proteomes" id="UP001244552">
    <property type="component" value="Unassembled WGS sequence"/>
</dbReference>
<dbReference type="EC" id="2.3.1.30" evidence="3"/>
<dbReference type="EMBL" id="JAUSVU010000001">
    <property type="protein sequence ID" value="MDQ0531621.1"/>
    <property type="molecule type" value="Genomic_DNA"/>
</dbReference>
<organism evidence="10 11">
    <name type="scientific">Azospirillum picis</name>
    <dbReference type="NCBI Taxonomy" id="488438"/>
    <lineage>
        <taxon>Bacteria</taxon>
        <taxon>Pseudomonadati</taxon>
        <taxon>Pseudomonadota</taxon>
        <taxon>Alphaproteobacteria</taxon>
        <taxon>Rhodospirillales</taxon>
        <taxon>Azospirillaceae</taxon>
        <taxon>Azospirillum</taxon>
    </lineage>
</organism>
<evidence type="ECO:0000313" key="10">
    <source>
        <dbReference type="EMBL" id="MDQ0531621.1"/>
    </source>
</evidence>
<evidence type="ECO:0000259" key="9">
    <source>
        <dbReference type="SMART" id="SM00971"/>
    </source>
</evidence>
<comment type="caution">
    <text evidence="10">The sequence shown here is derived from an EMBL/GenBank/DDBJ whole genome shotgun (WGS) entry which is preliminary data.</text>
</comment>
<dbReference type="InterPro" id="IPR001451">
    <property type="entry name" value="Hexapep"/>
</dbReference>
<dbReference type="NCBIfam" id="NF041874">
    <property type="entry name" value="EPS_EpsC"/>
    <property type="match status" value="1"/>
</dbReference>
<dbReference type="SMART" id="SM00971">
    <property type="entry name" value="SATase_N"/>
    <property type="match status" value="1"/>
</dbReference>
<dbReference type="InterPro" id="IPR010493">
    <property type="entry name" value="Ser_AcTrfase_N"/>
</dbReference>
<keyword evidence="7 10" id="KW-0012">Acyltransferase</keyword>
<evidence type="ECO:0000256" key="8">
    <source>
        <dbReference type="ARBA" id="ARBA00049486"/>
    </source>
</evidence>
<dbReference type="InterPro" id="IPR045304">
    <property type="entry name" value="LbH_SAT"/>
</dbReference>
<keyword evidence="5" id="KW-0028">Amino-acid biosynthesis</keyword>
<sequence>MLLRCAAGGSGTRVKAMDSLDVTVRETETVELSLWRRLRTDAVRVAEEEAGLAPFLYDAILARNGFGPALAALLVRKLADRAMPEDRLAAVVRDAMDADPSIVEAAAADLAAILARDPAADGCLTPFLYFKGYHALQWHRVAHWLWRGRRRDLAHFLQSRVSEVFAVDIHPAVPVGRGVFIDHGTGVVIGETAVIGNDVSILQNVTLGGTGKEHGDRHPKVRDGVLLSAGAKVLGNITIGAHAKVGAGSVVLKDVPGCATVAGVPAKVVGWCRGEPAPALTMDQSLQQGDYSI</sequence>
<comment type="catalytic activity">
    <reaction evidence="8">
        <text>L-serine + acetyl-CoA = O-acetyl-L-serine + CoA</text>
        <dbReference type="Rhea" id="RHEA:24560"/>
        <dbReference type="ChEBI" id="CHEBI:33384"/>
        <dbReference type="ChEBI" id="CHEBI:57287"/>
        <dbReference type="ChEBI" id="CHEBI:57288"/>
        <dbReference type="ChEBI" id="CHEBI:58340"/>
        <dbReference type="EC" id="2.3.1.30"/>
    </reaction>
</comment>
<gene>
    <name evidence="10" type="ORF">QO018_000453</name>
</gene>
<dbReference type="Gene3D" id="1.10.3130.10">
    <property type="entry name" value="serine acetyltransferase, domain 1"/>
    <property type="match status" value="1"/>
</dbReference>
<reference evidence="10 11" key="1">
    <citation type="submission" date="2023-07" db="EMBL/GenBank/DDBJ databases">
        <title>Genomic Encyclopedia of Type Strains, Phase IV (KMG-IV): sequencing the most valuable type-strain genomes for metagenomic binning, comparative biology and taxonomic classification.</title>
        <authorList>
            <person name="Goeker M."/>
        </authorList>
    </citation>
    <scope>NUCLEOTIDE SEQUENCE [LARGE SCALE GENOMIC DNA]</scope>
    <source>
        <strain evidence="10 11">DSM 19922</strain>
    </source>
</reference>
<name>A0ABU0MDW5_9PROT</name>
<dbReference type="PANTHER" id="PTHR42811">
    <property type="entry name" value="SERINE ACETYLTRANSFERASE"/>
    <property type="match status" value="1"/>
</dbReference>